<accession>A0A5A7PCK6</accession>
<name>A0A5A7PCK6_STRAF</name>
<keyword evidence="1" id="KW-0238">DNA-binding</keyword>
<comment type="caution">
    <text evidence="1">The sequence shown here is derived from an EMBL/GenBank/DDBJ whole genome shotgun (WGS) entry which is preliminary data.</text>
</comment>
<organism evidence="1 2">
    <name type="scientific">Striga asiatica</name>
    <name type="common">Asiatic witchweed</name>
    <name type="synonym">Buchnera asiatica</name>
    <dbReference type="NCBI Taxonomy" id="4170"/>
    <lineage>
        <taxon>Eukaryota</taxon>
        <taxon>Viridiplantae</taxon>
        <taxon>Streptophyta</taxon>
        <taxon>Embryophyta</taxon>
        <taxon>Tracheophyta</taxon>
        <taxon>Spermatophyta</taxon>
        <taxon>Magnoliopsida</taxon>
        <taxon>eudicotyledons</taxon>
        <taxon>Gunneridae</taxon>
        <taxon>Pentapetalae</taxon>
        <taxon>asterids</taxon>
        <taxon>lamiids</taxon>
        <taxon>Lamiales</taxon>
        <taxon>Orobanchaceae</taxon>
        <taxon>Buchnereae</taxon>
        <taxon>Striga</taxon>
    </lineage>
</organism>
<dbReference type="Proteomes" id="UP000325081">
    <property type="component" value="Unassembled WGS sequence"/>
</dbReference>
<dbReference type="PANTHER" id="PTHR46872:SF10">
    <property type="entry name" value="MYB-LIKE DOMAIN-CONTAINING PROTEIN"/>
    <property type="match status" value="1"/>
</dbReference>
<gene>
    <name evidence="1" type="ORF">STAS_06433</name>
</gene>
<dbReference type="EMBL" id="BKCP01004361">
    <property type="protein sequence ID" value="GER30491.1"/>
    <property type="molecule type" value="Genomic_DNA"/>
</dbReference>
<dbReference type="GO" id="GO:0003677">
    <property type="term" value="F:DNA binding"/>
    <property type="evidence" value="ECO:0007669"/>
    <property type="project" value="UniProtKB-KW"/>
</dbReference>
<evidence type="ECO:0000313" key="2">
    <source>
        <dbReference type="Proteomes" id="UP000325081"/>
    </source>
</evidence>
<dbReference type="PANTHER" id="PTHR46872">
    <property type="entry name" value="DNA BINDING PROTEIN"/>
    <property type="match status" value="1"/>
</dbReference>
<sequence length="292" mass="33495">MQESSLLEVKFFTKPAHMKLSEKPKTETFESTKPTDRLAFITNPCVKLAIPIGPRFQVHVPSWSPPSTSTTKNGPKPVDSRWLGAQIWPTNGKTQEDTKHDNMIGKGRPDTCECAIPLSIECVKRHVSDKRTRLRVELGPAFWQWKFDCMGEDVSRLWSREDESEFSNVVRMKPSSHGGGFVKWALECFPSQNKGSILSYYLNVYIPRRIRIQTNSGCVGVDTDEEEEEEEEIVPIKGSRKRLRANSLVKGSPTKYIKKYLSTCRKFFFFLFCEFLESEVNQKSKLQEEIMG</sequence>
<protein>
    <submittedName>
        <fullName evidence="1">ARID/BRIGHT DNA-binding domain</fullName>
    </submittedName>
</protein>
<evidence type="ECO:0000313" key="1">
    <source>
        <dbReference type="EMBL" id="GER30491.1"/>
    </source>
</evidence>
<dbReference type="OrthoDB" id="1938526at2759"/>
<proteinExistence type="predicted"/>
<keyword evidence="2" id="KW-1185">Reference proteome</keyword>
<dbReference type="AlphaFoldDB" id="A0A5A7PCK6"/>
<reference evidence="2" key="1">
    <citation type="journal article" date="2019" name="Curr. Biol.">
        <title>Genome Sequence of Striga asiatica Provides Insight into the Evolution of Plant Parasitism.</title>
        <authorList>
            <person name="Yoshida S."/>
            <person name="Kim S."/>
            <person name="Wafula E.K."/>
            <person name="Tanskanen J."/>
            <person name="Kim Y.M."/>
            <person name="Honaas L."/>
            <person name="Yang Z."/>
            <person name="Spallek T."/>
            <person name="Conn C.E."/>
            <person name="Ichihashi Y."/>
            <person name="Cheong K."/>
            <person name="Cui S."/>
            <person name="Der J.P."/>
            <person name="Gundlach H."/>
            <person name="Jiao Y."/>
            <person name="Hori C."/>
            <person name="Ishida J.K."/>
            <person name="Kasahara H."/>
            <person name="Kiba T."/>
            <person name="Kim M.S."/>
            <person name="Koo N."/>
            <person name="Laohavisit A."/>
            <person name="Lee Y.H."/>
            <person name="Lumba S."/>
            <person name="McCourt P."/>
            <person name="Mortimer J.C."/>
            <person name="Mutuku J.M."/>
            <person name="Nomura T."/>
            <person name="Sasaki-Sekimoto Y."/>
            <person name="Seto Y."/>
            <person name="Wang Y."/>
            <person name="Wakatake T."/>
            <person name="Sakakibara H."/>
            <person name="Demura T."/>
            <person name="Yamaguchi S."/>
            <person name="Yoneyama K."/>
            <person name="Manabe R.I."/>
            <person name="Nelson D.C."/>
            <person name="Schulman A.H."/>
            <person name="Timko M.P."/>
            <person name="dePamphilis C.W."/>
            <person name="Choi D."/>
            <person name="Shirasu K."/>
        </authorList>
    </citation>
    <scope>NUCLEOTIDE SEQUENCE [LARGE SCALE GENOMIC DNA]</scope>
    <source>
        <strain evidence="2">cv. UVA1</strain>
    </source>
</reference>